<dbReference type="SUPFAM" id="SSF111352">
    <property type="entry name" value="Ammonium transporter"/>
    <property type="match status" value="1"/>
</dbReference>
<protein>
    <recommendedName>
        <fullName evidence="8">Ammonium transporter</fullName>
    </recommendedName>
</protein>
<dbReference type="InterPro" id="IPR024041">
    <property type="entry name" value="NH4_transpt_AmtB-like_dom"/>
</dbReference>
<keyword evidence="6 8" id="KW-0472">Membrane</keyword>
<feature type="transmembrane region" description="Helical" evidence="8">
    <location>
        <begin position="361"/>
        <end position="386"/>
    </location>
</feature>
<dbReference type="PANTHER" id="PTHR11730">
    <property type="entry name" value="AMMONIUM TRANSPORTER"/>
    <property type="match status" value="1"/>
</dbReference>
<evidence type="ECO:0000313" key="10">
    <source>
        <dbReference type="EMBL" id="TEU30658.1"/>
    </source>
</evidence>
<dbReference type="STRING" id="1120977.GCA_000619845_01776"/>
<feature type="transmembrane region" description="Helical" evidence="8">
    <location>
        <begin position="246"/>
        <end position="267"/>
    </location>
</feature>
<keyword evidence="7 8" id="KW-0924">Ammonia transport</keyword>
<feature type="transmembrane region" description="Helical" evidence="8">
    <location>
        <begin position="217"/>
        <end position="234"/>
    </location>
</feature>
<dbReference type="GO" id="GO:0008519">
    <property type="term" value="F:ammonium channel activity"/>
    <property type="evidence" value="ECO:0007669"/>
    <property type="project" value="InterPro"/>
</dbReference>
<dbReference type="InterPro" id="IPR029020">
    <property type="entry name" value="Ammonium/urea_transptr"/>
</dbReference>
<feature type="transmembrane region" description="Helical" evidence="8">
    <location>
        <begin position="172"/>
        <end position="196"/>
    </location>
</feature>
<organism evidence="10 11">
    <name type="scientific">Alkanindiges illinoisensis</name>
    <dbReference type="NCBI Taxonomy" id="197183"/>
    <lineage>
        <taxon>Bacteria</taxon>
        <taxon>Pseudomonadati</taxon>
        <taxon>Pseudomonadota</taxon>
        <taxon>Gammaproteobacteria</taxon>
        <taxon>Moraxellales</taxon>
        <taxon>Moraxellaceae</taxon>
        <taxon>Alkanindiges</taxon>
    </lineage>
</organism>
<feature type="transmembrane region" description="Helical" evidence="8">
    <location>
        <begin position="134"/>
        <end position="152"/>
    </location>
</feature>
<dbReference type="AlphaFoldDB" id="A0A4Y7XFN5"/>
<keyword evidence="3 8" id="KW-0813">Transport</keyword>
<feature type="transmembrane region" description="Helical" evidence="8">
    <location>
        <begin position="333"/>
        <end position="355"/>
    </location>
</feature>
<keyword evidence="4 8" id="KW-0812">Transmembrane</keyword>
<evidence type="ECO:0000259" key="9">
    <source>
        <dbReference type="Pfam" id="PF00909"/>
    </source>
</evidence>
<evidence type="ECO:0000256" key="7">
    <source>
        <dbReference type="ARBA" id="ARBA00023177"/>
    </source>
</evidence>
<dbReference type="Proteomes" id="UP000297834">
    <property type="component" value="Unassembled WGS sequence"/>
</dbReference>
<dbReference type="InterPro" id="IPR001905">
    <property type="entry name" value="Ammonium_transpt"/>
</dbReference>
<feature type="transmembrane region" description="Helical" evidence="8">
    <location>
        <begin position="274"/>
        <end position="294"/>
    </location>
</feature>
<dbReference type="GO" id="GO:0097272">
    <property type="term" value="P:ammonium homeostasis"/>
    <property type="evidence" value="ECO:0007669"/>
    <property type="project" value="TreeGrafter"/>
</dbReference>
<proteinExistence type="inferred from homology"/>
<reference evidence="10 11" key="1">
    <citation type="submission" date="2019-03" db="EMBL/GenBank/DDBJ databases">
        <title>Alkanindiges illinoisensis: a potential pathogenic isolated from ascites of a gastric cancer patient with abdominal metastasis.</title>
        <authorList>
            <person name="Hu X."/>
            <person name="Yang B."/>
            <person name="Yan X."/>
            <person name="Lin L."/>
            <person name="Zhao H."/>
            <person name="Zhou F."/>
            <person name="Su B."/>
            <person name="Chen J."/>
            <person name="Rui Y."/>
            <person name="Wang Q."/>
            <person name="Zheng L."/>
        </authorList>
    </citation>
    <scope>NUCLEOTIDE SEQUENCE [LARGE SCALE GENOMIC DNA]</scope>
    <source>
        <strain evidence="10 11">NFYY 23406</strain>
    </source>
</reference>
<dbReference type="EMBL" id="SNTY01000006">
    <property type="protein sequence ID" value="TEU30658.1"/>
    <property type="molecule type" value="Genomic_DNA"/>
</dbReference>
<evidence type="ECO:0000256" key="3">
    <source>
        <dbReference type="ARBA" id="ARBA00022448"/>
    </source>
</evidence>
<evidence type="ECO:0000256" key="4">
    <source>
        <dbReference type="ARBA" id="ARBA00022692"/>
    </source>
</evidence>
<comment type="caution">
    <text evidence="10">The sequence shown here is derived from an EMBL/GenBank/DDBJ whole genome shotgun (WGS) entry which is preliminary data.</text>
</comment>
<dbReference type="RefSeq" id="WP_134243206.1">
    <property type="nucleotide sequence ID" value="NZ_SNTY01000006.1"/>
</dbReference>
<sequence length="432" mass="45589">MVAGLGSTGIAYAAPDNLGEIKLAVDSVWVVVAAMLVFMMQAGFALVEGGMVRSKNAVNVIMKNYLDACFGGLVFWAVGYGLMFGTNSTGWFGASHFFPEQMADWDWTFMFFQMMFAATATTIASGAMAERIHFVAYLAGACLVSGLIYPVFGSWAWGSAHGGDGWLKAMGFIDFAGSTVVHSIGGWVALAGIILLGPRMGRFDSQGRARHIPGHNLSLVALGGFMLWLAWFAFNAGSTVAAGGNIGKIALNTHLAACAGTVTYLVLSLIRGKAILLTGAINASLGGLVAITAGCASMSPVFAILTGLIAGIVVTHGPLLLERLGLDDVVDAVSVHGFCGAWGTIAAGLFFEGQLFNLNRVLVQCIGVFSGFIWGFGAALVVYFVLSKLLGGLRVSPQHEQRGLDYTEHAELAYPEFQDAAVFDPDQLNSRR</sequence>
<keyword evidence="11" id="KW-1185">Reference proteome</keyword>
<dbReference type="GO" id="GO:0005886">
    <property type="term" value="C:plasma membrane"/>
    <property type="evidence" value="ECO:0007669"/>
    <property type="project" value="UniProtKB-SubCell"/>
</dbReference>
<evidence type="ECO:0000256" key="5">
    <source>
        <dbReference type="ARBA" id="ARBA00022989"/>
    </source>
</evidence>
<feature type="transmembrane region" description="Helical" evidence="8">
    <location>
        <begin position="68"/>
        <end position="87"/>
    </location>
</feature>
<evidence type="ECO:0000256" key="6">
    <source>
        <dbReference type="ARBA" id="ARBA00023136"/>
    </source>
</evidence>
<evidence type="ECO:0000256" key="2">
    <source>
        <dbReference type="ARBA" id="ARBA00005887"/>
    </source>
</evidence>
<dbReference type="NCBIfam" id="TIGR00836">
    <property type="entry name" value="amt"/>
    <property type="match status" value="1"/>
</dbReference>
<gene>
    <name evidence="10" type="ORF">E2B99_01045</name>
</gene>
<dbReference type="Gene3D" id="1.10.3430.10">
    <property type="entry name" value="Ammonium transporter AmtB like domains"/>
    <property type="match status" value="1"/>
</dbReference>
<dbReference type="PROSITE" id="PS01219">
    <property type="entry name" value="AMMONIUM_TRANSP"/>
    <property type="match status" value="1"/>
</dbReference>
<dbReference type="PANTHER" id="PTHR11730:SF6">
    <property type="entry name" value="AMMONIUM TRANSPORTER"/>
    <property type="match status" value="1"/>
</dbReference>
<dbReference type="OrthoDB" id="9814202at2"/>
<evidence type="ECO:0000313" key="11">
    <source>
        <dbReference type="Proteomes" id="UP000297834"/>
    </source>
</evidence>
<accession>A0A4Y7XFN5</accession>
<evidence type="ECO:0000256" key="1">
    <source>
        <dbReference type="ARBA" id="ARBA00004141"/>
    </source>
</evidence>
<dbReference type="InterPro" id="IPR018047">
    <property type="entry name" value="Ammonium_transpt_CS"/>
</dbReference>
<comment type="similarity">
    <text evidence="2 8">Belongs to the ammonia transporter channel (TC 1.A.11.2) family.</text>
</comment>
<evidence type="ECO:0000256" key="8">
    <source>
        <dbReference type="RuleBase" id="RU362002"/>
    </source>
</evidence>
<feature type="transmembrane region" description="Helical" evidence="8">
    <location>
        <begin position="28"/>
        <end position="47"/>
    </location>
</feature>
<comment type="subcellular location">
    <subcellularLocation>
        <location evidence="8">Cell membrane</location>
        <topology evidence="8">Multi-pass membrane protein</topology>
    </subcellularLocation>
    <subcellularLocation>
        <location evidence="1">Membrane</location>
        <topology evidence="1">Multi-pass membrane protein</topology>
    </subcellularLocation>
</comment>
<feature type="domain" description="Ammonium transporter AmtB-like" evidence="9">
    <location>
        <begin position="28"/>
        <end position="414"/>
    </location>
</feature>
<keyword evidence="5 8" id="KW-1133">Transmembrane helix</keyword>
<feature type="transmembrane region" description="Helical" evidence="8">
    <location>
        <begin position="107"/>
        <end position="127"/>
    </location>
</feature>
<dbReference type="Pfam" id="PF00909">
    <property type="entry name" value="Ammonium_transp"/>
    <property type="match status" value="1"/>
</dbReference>
<name>A0A4Y7XFN5_9GAMM</name>